<keyword evidence="3" id="KW-1185">Reference proteome</keyword>
<dbReference type="Proteomes" id="UP000244925">
    <property type="component" value="Unassembled WGS sequence"/>
</dbReference>
<reference evidence="3" key="1">
    <citation type="submission" date="2018-02" db="EMBL/GenBank/DDBJ databases">
        <authorList>
            <person name="Clavel T."/>
            <person name="Strowig T."/>
        </authorList>
    </citation>
    <scope>NUCLEOTIDE SEQUENCE [LARGE SCALE GENOMIC DNA]</scope>
    <source>
        <strain evidence="3">DSM 100764</strain>
    </source>
</reference>
<evidence type="ECO:0000313" key="3">
    <source>
        <dbReference type="Proteomes" id="UP000244925"/>
    </source>
</evidence>
<accession>A0A2V1IP91</accession>
<proteinExistence type="predicted"/>
<dbReference type="AlphaFoldDB" id="A0A2V1IP91"/>
<evidence type="ECO:0000313" key="2">
    <source>
        <dbReference type="EMBL" id="PWB06243.1"/>
    </source>
</evidence>
<protein>
    <recommendedName>
        <fullName evidence="4">Macroglobulin domain-containing protein</fullName>
    </recommendedName>
</protein>
<dbReference type="RefSeq" id="WP_107036783.1">
    <property type="nucleotide sequence ID" value="NZ_CP098825.1"/>
</dbReference>
<dbReference type="GeneID" id="93423993"/>
<gene>
    <name evidence="2" type="ORF">C5O25_10960</name>
</gene>
<organism evidence="2 3">
    <name type="scientific">Paramuribaculum intestinale</name>
    <dbReference type="NCBI Taxonomy" id="2094151"/>
    <lineage>
        <taxon>Bacteria</taxon>
        <taxon>Pseudomonadati</taxon>
        <taxon>Bacteroidota</taxon>
        <taxon>Bacteroidia</taxon>
        <taxon>Bacteroidales</taxon>
        <taxon>Muribaculaceae</taxon>
        <taxon>Paramuribaculum</taxon>
    </lineage>
</organism>
<dbReference type="Gene3D" id="2.60.40.1930">
    <property type="match status" value="1"/>
</dbReference>
<comment type="caution">
    <text evidence="2">The sequence shown here is derived from an EMBL/GenBank/DDBJ whole genome shotgun (WGS) entry which is preliminary data.</text>
</comment>
<evidence type="ECO:0008006" key="4">
    <source>
        <dbReference type="Google" id="ProtNLM"/>
    </source>
</evidence>
<sequence>MSAAGKVYLHFDNTSYYHGDKIWFKAYVVLAPTHGMTPLSQTLYVELLNPGGKVIEKKTLRITNGQCHGDFTLSQLPFYSGYYEVRAYTKYMLNFDDDVVFSRVFPIFDRPAKDGDYTDRRIMKNSGVKYGTERPAVKKPKKLDVRFYPEGGYIIAGIPCRIAFEALGRNGSVDDCSGIVVERQSDAVVANMTPTADGRGVFTLLAAEGKSYQAKIDHDGKTYTFDLPTAKKGGIGLSLDNTSSPDTAVVTIRRRYDRNAPSIGVIFSSRGYVYSAGDIVLDSVSVLKINKSQVPSGVSTITLTDADGHTIADRMFFVDNSDYATIAVESDKPSYQPMEKVGMQLTATDRHGNPVATTLSVAVTDADNAVESYSDILSGLLLMSDIKGYIANPSRFFSPSNPDRQTQLDLLMMTQGWRRYKWSESKEKALADIKYPPERGIGVEGQIVSFVKKKPKPGVKLTAALLEREKHEGDTTRLSMVRSIESDSCGQFAFACDITGTWDLIMWSEENGKKKDHRIIFDRKYAPTPRAYRQEEQNLVISGDDSIADNLQADTGQTEDDDQPEDPVRSETPDGERLLSLDEIVVKGKRNSREADILRNRSKSVAYYDMGRELDDIADDGKYIGQDLLAALLNINPNFRRQIMPSGEEEILYKGKKTLFVINYERSYFTDSVRYRNIYLESIKSIYINEESAIKLKYADPILSIMDIDRYGCVVFIETDPAVPVPPGTRRTVIDGYAVPAEFYHPDYSVMPEENDYRRTLYWNPDLATDADGKARQRSNSTTMPLAVICRSTHRESRPMA</sequence>
<feature type="region of interest" description="Disordered" evidence="1">
    <location>
        <begin position="550"/>
        <end position="574"/>
    </location>
</feature>
<dbReference type="EMBL" id="PUBV01000030">
    <property type="protein sequence ID" value="PWB06243.1"/>
    <property type="molecule type" value="Genomic_DNA"/>
</dbReference>
<name>A0A2V1IP91_9BACT</name>
<evidence type="ECO:0000256" key="1">
    <source>
        <dbReference type="SAM" id="MobiDB-lite"/>
    </source>
</evidence>